<dbReference type="OrthoDB" id="2149224at2759"/>
<keyword evidence="5" id="KW-1185">Reference proteome</keyword>
<sequence length="260" mass="30076">MANSVALLHLGIPNSVEVEVVEYPAEKFPELAASLHQPHDDTINATITCIRVWFQDRRVQTLKSLLEEKDEQLQEARWKEESHAEVLQDWTVQMKELEKANEDLQVQAAMARKALQEQAEEAERYRESVQAGQRNLEIGLDTSRRIVANVELERSVLLRKVDELTSQNQELARAFLSQRGRRLSMDEDAQSEEPPDRPGSDLPSRLENETLRTSLSHAQRMIQNLRTNIHREKTEKLELKRWLQDARDQLEPERSAVDNA</sequence>
<dbReference type="GO" id="GO:0000226">
    <property type="term" value="P:microtubule cytoskeleton organization"/>
    <property type="evidence" value="ECO:0007669"/>
    <property type="project" value="TreeGrafter"/>
</dbReference>
<feature type="coiled-coil region" evidence="1">
    <location>
        <begin position="59"/>
        <end position="174"/>
    </location>
</feature>
<dbReference type="VEuPathDB" id="FungiDB:PODANS_7_6250"/>
<evidence type="ECO:0000256" key="2">
    <source>
        <dbReference type="SAM" id="MobiDB-lite"/>
    </source>
</evidence>
<dbReference type="EMBL" id="FO904942">
    <property type="protein sequence ID" value="CDP32127.1"/>
    <property type="molecule type" value="Genomic_DNA"/>
</dbReference>
<dbReference type="GO" id="GO:0005938">
    <property type="term" value="C:cell cortex"/>
    <property type="evidence" value="ECO:0007669"/>
    <property type="project" value="TreeGrafter"/>
</dbReference>
<evidence type="ECO:0000313" key="3">
    <source>
        <dbReference type="EMBL" id="CAP68654.1"/>
    </source>
</evidence>
<dbReference type="eggNOG" id="ENOG502QWE7">
    <property type="taxonomic scope" value="Eukaryota"/>
</dbReference>
<dbReference type="InParanoid" id="B2AW80"/>
<keyword evidence="1" id="KW-0175">Coiled coil</keyword>
<gene>
    <name evidence="3" type="ORF">PODANS_7_6250</name>
</gene>
<evidence type="ECO:0000313" key="5">
    <source>
        <dbReference type="Proteomes" id="UP000001197"/>
    </source>
</evidence>
<dbReference type="Proteomes" id="UP000001197">
    <property type="component" value="Chromosome 7"/>
</dbReference>
<dbReference type="RefSeq" id="XP_001907981.1">
    <property type="nucleotide sequence ID" value="XM_001907946.1"/>
</dbReference>
<protein>
    <submittedName>
        <fullName evidence="3">Podospora anserina S mat+ genomic DNA chromosome 7, supercontig 1</fullName>
    </submittedName>
</protein>
<name>B2AW80_PODAN</name>
<dbReference type="STRING" id="515849.B2AW80"/>
<dbReference type="GeneID" id="6192327"/>
<evidence type="ECO:0000313" key="4">
    <source>
        <dbReference type="EMBL" id="CDP32127.1"/>
    </source>
</evidence>
<feature type="region of interest" description="Disordered" evidence="2">
    <location>
        <begin position="178"/>
        <end position="205"/>
    </location>
</feature>
<evidence type="ECO:0000256" key="1">
    <source>
        <dbReference type="SAM" id="Coils"/>
    </source>
</evidence>
<feature type="compositionally biased region" description="Basic and acidic residues" evidence="2">
    <location>
        <begin position="194"/>
        <end position="205"/>
    </location>
</feature>
<organism evidence="3">
    <name type="scientific">Podospora anserina (strain S / ATCC MYA-4624 / DSM 980 / FGSC 10383)</name>
    <name type="common">Pleurage anserina</name>
    <dbReference type="NCBI Taxonomy" id="515849"/>
    <lineage>
        <taxon>Eukaryota</taxon>
        <taxon>Fungi</taxon>
        <taxon>Dikarya</taxon>
        <taxon>Ascomycota</taxon>
        <taxon>Pezizomycotina</taxon>
        <taxon>Sordariomycetes</taxon>
        <taxon>Sordariomycetidae</taxon>
        <taxon>Sordariales</taxon>
        <taxon>Podosporaceae</taxon>
        <taxon>Podospora</taxon>
        <taxon>Podospora anserina</taxon>
    </lineage>
</organism>
<dbReference type="KEGG" id="pan:PODANSg5016"/>
<dbReference type="InterPro" id="IPR053005">
    <property type="entry name" value="Nuclear_Pos-Cytoskel_Interact"/>
</dbReference>
<accession>B2AW80</accession>
<feature type="coiled-coil region" evidence="1">
    <location>
        <begin position="208"/>
        <end position="235"/>
    </location>
</feature>
<dbReference type="EMBL" id="CU633900">
    <property type="protein sequence ID" value="CAP68654.1"/>
    <property type="molecule type" value="Genomic_DNA"/>
</dbReference>
<reference evidence="5" key="3">
    <citation type="journal article" date="2014" name="Genetics">
        <title>Maintaining two mating types: Structure of the mating type locus and its role in heterokaryosis in Podospora anserina.</title>
        <authorList>
            <person name="Grognet P."/>
            <person name="Bidard F."/>
            <person name="Kuchly C."/>
            <person name="Tong L.C.H."/>
            <person name="Coppin E."/>
            <person name="Benkhali J.A."/>
            <person name="Couloux A."/>
            <person name="Wincker P."/>
            <person name="Debuchy R."/>
            <person name="Silar P."/>
        </authorList>
    </citation>
    <scope>GENOME REANNOTATION</scope>
    <source>
        <strain evidence="5">S / ATCC MYA-4624 / DSM 980 / FGSC 10383</strain>
    </source>
</reference>
<reference evidence="3" key="2">
    <citation type="submission" date="2008-07" db="EMBL/GenBank/DDBJ databases">
        <authorList>
            <person name="Genoscope - CEA"/>
        </authorList>
    </citation>
    <scope>NUCLEOTIDE SEQUENCE</scope>
    <source>
        <strain evidence="3">S mat+</strain>
    </source>
</reference>
<proteinExistence type="predicted"/>
<dbReference type="GO" id="GO:0015631">
    <property type="term" value="F:tubulin binding"/>
    <property type="evidence" value="ECO:0007669"/>
    <property type="project" value="TreeGrafter"/>
</dbReference>
<dbReference type="PANTHER" id="PTHR28190">
    <property type="entry name" value="NUCLEAR MIGRATION PROTEIN NUM1"/>
    <property type="match status" value="1"/>
</dbReference>
<dbReference type="PANTHER" id="PTHR28190:SF1">
    <property type="entry name" value="NUCLEAR MIGRATION PROTEIN NUM1"/>
    <property type="match status" value="1"/>
</dbReference>
<reference evidence="3 5" key="1">
    <citation type="journal article" date="2008" name="Genome Biol.">
        <title>The genome sequence of the model ascomycete fungus Podospora anserina.</title>
        <authorList>
            <person name="Espagne E."/>
            <person name="Lespinet O."/>
            <person name="Malagnac F."/>
            <person name="Da Silva C."/>
            <person name="Jaillon O."/>
            <person name="Porcel B.M."/>
            <person name="Couloux A."/>
            <person name="Aury J.-M."/>
            <person name="Segurens B."/>
            <person name="Poulain J."/>
            <person name="Anthouard V."/>
            <person name="Grossetete S."/>
            <person name="Khalili H."/>
            <person name="Coppin E."/>
            <person name="Dequard-Chablat M."/>
            <person name="Picard M."/>
            <person name="Contamine V."/>
            <person name="Arnaise S."/>
            <person name="Bourdais A."/>
            <person name="Berteaux-Lecellier V."/>
            <person name="Gautheret D."/>
            <person name="de Vries R.P."/>
            <person name="Battaglia E."/>
            <person name="Coutinho P.M."/>
            <person name="Danchin E.G.J."/>
            <person name="Henrissat B."/>
            <person name="El Khoury R."/>
            <person name="Sainsard-Chanet A."/>
            <person name="Boivin A."/>
            <person name="Pinan-Lucarre B."/>
            <person name="Sellem C.H."/>
            <person name="Debuchy R."/>
            <person name="Wincker P."/>
            <person name="Weissenbach J."/>
            <person name="Silar P."/>
        </authorList>
    </citation>
    <scope>NUCLEOTIDE SEQUENCE [LARGE SCALE GENOMIC DNA]</scope>
    <source>
        <strain evidence="5">S / ATCC MYA-4624 / DSM 980 / FGSC 10383</strain>
        <strain evidence="3">S mat+</strain>
    </source>
</reference>
<reference evidence="4" key="4">
    <citation type="submission" date="2014-09" db="EMBL/GenBank/DDBJ databases">
        <title>Maintaining two mating types: Structure of the mating type locus and its role in heterokaryosis in Podospora anserina.</title>
        <authorList>
            <person name="Grognet P."/>
            <person name="Bidard F."/>
            <person name="Kuchly C."/>
            <person name="Chan Ho Tong L."/>
            <person name="Coppin E."/>
            <person name="Ait Benkhali J."/>
            <person name="Couloux A."/>
            <person name="Wincker P."/>
            <person name="Debuchy R."/>
            <person name="Silar P."/>
        </authorList>
    </citation>
    <scope>NUCLEOTIDE SEQUENCE</scope>
</reference>
<dbReference type="AlphaFoldDB" id="B2AW80"/>
<dbReference type="GO" id="GO:0005739">
    <property type="term" value="C:mitochondrion"/>
    <property type="evidence" value="ECO:0007669"/>
    <property type="project" value="TreeGrafter"/>
</dbReference>
<dbReference type="HOGENOM" id="CLU_1070066_0_0_1"/>